<keyword evidence="2" id="KW-1185">Reference proteome</keyword>
<sequence>MYLAHSALRTTAKNGKTQLKDNELQQRIEAYRNTCQKYHQEIAAIQKYLPGWLPLFEAKG</sequence>
<reference evidence="1 2" key="1">
    <citation type="submission" date="2020-09" db="EMBL/GenBank/DDBJ databases">
        <title>Novel species of Mucilaginibacter isolated from a glacier on the Tibetan Plateau.</title>
        <authorList>
            <person name="Liu Q."/>
            <person name="Xin Y.-H."/>
        </authorList>
    </citation>
    <scope>NUCLEOTIDE SEQUENCE [LARGE SCALE GENOMIC DNA]</scope>
    <source>
        <strain evidence="1 2">ZT4R22</strain>
    </source>
</reference>
<name>A0ABR7WSA6_9SPHI</name>
<accession>A0ABR7WSA6</accession>
<dbReference type="EMBL" id="JACWMY010000007">
    <property type="protein sequence ID" value="MBD1365188.1"/>
    <property type="molecule type" value="Genomic_DNA"/>
</dbReference>
<evidence type="ECO:0008006" key="3">
    <source>
        <dbReference type="Google" id="ProtNLM"/>
    </source>
</evidence>
<dbReference type="RefSeq" id="WP_191189845.1">
    <property type="nucleotide sequence ID" value="NZ_JACWMY010000007.1"/>
</dbReference>
<organism evidence="1 2">
    <name type="scientific">Mucilaginibacter pankratovii</name>
    <dbReference type="NCBI Taxonomy" id="2772110"/>
    <lineage>
        <taxon>Bacteria</taxon>
        <taxon>Pseudomonadati</taxon>
        <taxon>Bacteroidota</taxon>
        <taxon>Sphingobacteriia</taxon>
        <taxon>Sphingobacteriales</taxon>
        <taxon>Sphingobacteriaceae</taxon>
        <taxon>Mucilaginibacter</taxon>
    </lineage>
</organism>
<comment type="caution">
    <text evidence="1">The sequence shown here is derived from an EMBL/GenBank/DDBJ whole genome shotgun (WGS) entry which is preliminary data.</text>
</comment>
<evidence type="ECO:0000313" key="2">
    <source>
        <dbReference type="Proteomes" id="UP000606600"/>
    </source>
</evidence>
<gene>
    <name evidence="1" type="ORF">IDJ77_15335</name>
</gene>
<evidence type="ECO:0000313" key="1">
    <source>
        <dbReference type="EMBL" id="MBD1365188.1"/>
    </source>
</evidence>
<dbReference type="Proteomes" id="UP000606600">
    <property type="component" value="Unassembled WGS sequence"/>
</dbReference>
<proteinExistence type="predicted"/>
<protein>
    <recommendedName>
        <fullName evidence="3">Transposase</fullName>
    </recommendedName>
</protein>